<dbReference type="RefSeq" id="XP_040586859.1">
    <property type="nucleotide sequence ID" value="XM_040730925.1"/>
</dbReference>
<dbReference type="InterPro" id="IPR036213">
    <property type="entry name" value="Calpain_III_sf"/>
</dbReference>
<feature type="active site" evidence="6">
    <location>
        <position position="112"/>
    </location>
</feature>
<dbReference type="InterPro" id="IPR011992">
    <property type="entry name" value="EF-hand-dom_pair"/>
</dbReference>
<gene>
    <name evidence="11 12 13" type="primary">Capn13</name>
</gene>
<evidence type="ECO:0000256" key="5">
    <source>
        <dbReference type="ARBA" id="ARBA00022807"/>
    </source>
</evidence>
<organism evidence="10 12">
    <name type="scientific">Mesocricetus auratus</name>
    <name type="common">Golden hamster</name>
    <dbReference type="NCBI Taxonomy" id="10036"/>
    <lineage>
        <taxon>Eukaryota</taxon>
        <taxon>Metazoa</taxon>
        <taxon>Chordata</taxon>
        <taxon>Craniata</taxon>
        <taxon>Vertebrata</taxon>
        <taxon>Euteleostomi</taxon>
        <taxon>Mammalia</taxon>
        <taxon>Eutheria</taxon>
        <taxon>Euarchontoglires</taxon>
        <taxon>Glires</taxon>
        <taxon>Rodentia</taxon>
        <taxon>Myomorpha</taxon>
        <taxon>Muroidea</taxon>
        <taxon>Cricetidae</taxon>
        <taxon>Cricetinae</taxon>
        <taxon>Mesocricetus</taxon>
    </lineage>
</organism>
<dbReference type="Gene3D" id="2.60.120.380">
    <property type="match status" value="1"/>
</dbReference>
<feature type="domain" description="Calpain catalytic" evidence="8">
    <location>
        <begin position="53"/>
        <end position="350"/>
    </location>
</feature>
<accession>A0ABM2WEM4</accession>
<dbReference type="InterPro" id="IPR000169">
    <property type="entry name" value="Pept_cys_AS"/>
</dbReference>
<dbReference type="InterPro" id="IPR022684">
    <property type="entry name" value="Calpain_cysteine_protease"/>
</dbReference>
<evidence type="ECO:0000313" key="10">
    <source>
        <dbReference type="Proteomes" id="UP000886700"/>
    </source>
</evidence>
<dbReference type="CDD" id="cd00044">
    <property type="entry name" value="CysPc"/>
    <property type="match status" value="1"/>
</dbReference>
<evidence type="ECO:0000256" key="6">
    <source>
        <dbReference type="PROSITE-ProRule" id="PRU00239"/>
    </source>
</evidence>
<dbReference type="SUPFAM" id="SSF54001">
    <property type="entry name" value="Cysteine proteinases"/>
    <property type="match status" value="1"/>
</dbReference>
<dbReference type="Gene3D" id="1.10.238.10">
    <property type="entry name" value="EF-hand"/>
    <property type="match status" value="1"/>
</dbReference>
<dbReference type="Gene3D" id="3.90.70.10">
    <property type="entry name" value="Cysteine proteinases"/>
    <property type="match status" value="1"/>
</dbReference>
<evidence type="ECO:0000313" key="13">
    <source>
        <dbReference type="RefSeq" id="XP_040586859.1"/>
    </source>
</evidence>
<protein>
    <submittedName>
        <fullName evidence="11 12">Calpain-13 isoform X1</fullName>
    </submittedName>
</protein>
<dbReference type="SUPFAM" id="SSF47473">
    <property type="entry name" value="EF-hand"/>
    <property type="match status" value="1"/>
</dbReference>
<evidence type="ECO:0000256" key="2">
    <source>
        <dbReference type="ARBA" id="ARBA00022670"/>
    </source>
</evidence>
<dbReference type="SMART" id="SM00720">
    <property type="entry name" value="calpain_III"/>
    <property type="match status" value="1"/>
</dbReference>
<evidence type="ECO:0000256" key="4">
    <source>
        <dbReference type="ARBA" id="ARBA00022801"/>
    </source>
</evidence>
<feature type="compositionally biased region" description="Basic and acidic residues" evidence="7">
    <location>
        <begin position="1"/>
        <end position="12"/>
    </location>
</feature>
<dbReference type="SUPFAM" id="SSF49758">
    <property type="entry name" value="Calpain large subunit, middle domain (domain III)"/>
    <property type="match status" value="1"/>
</dbReference>
<feature type="domain" description="EF-hand" evidence="9">
    <location>
        <begin position="556"/>
        <end position="591"/>
    </location>
</feature>
<feature type="region of interest" description="Disordered" evidence="7">
    <location>
        <begin position="1"/>
        <end position="30"/>
    </location>
</feature>
<sequence length="713" mass="81597">MHLQRTQKERIPDISPEIAMAHNPEPPPETSVVKFKNQDFRTLRDRCLNRGQLFIDDTFPAEASSIGQKLLKGKHLSKLEWKRPQDLSEDPPHFILKGASRFDIQQGRAGDCWFLAALGSLTQNPKCLQKILMDQSYSHQYAGIFRFRFWQCGQWVEVVVDDRLPVIGKNFLFVHPRRGNQEFWPCLMEKAYAKLLGSYSQIHYGYLPDALVDLTGGVVTIVNLHSSPSEILTAVKTAVKAGSMVACATPKGLTDESEVMENGLVSQHAYTVTGAEQIQYQRGWEEIIRLWNPWGNTEWKGRWRDGSQEWEETHDPRKSQLYENKDDGEFWMSCQDFQENFSCLFICNQVPITLDHGVTPSERWRQMMFKNQVVSRNMAGGHGRDIQYLFGVQEPTDGNNVVVAFTIMSQSLKTEEEIFPLQFQVFKVNSQFQKFQERLPPAFFSPFRNAAQGIDYVSKCNFTRSFHLSPGTYVVVPSAHRKEVEFLLRIFLKMPDKDRNVSSSFNLRALKGSLSENGSQKSIFYRYVDRGLGIDATQLQRLLNQEFLIGSPEDTFSLDQCQSIVALMDVKVNGRLDQDEFARLWSRLIHCQHIFQNIQRSPGVLLGADLWKVIESTGSLSLMRQRTTPSPVSSELPTYLPIPDFLSGVFISNELLSLMTLRYSDNSGQVSFPSLVCFLIRLETMAKAFRNLSKDGKGVYLTEMEWMNLVMYG</sequence>
<reference evidence="11 12" key="1">
    <citation type="submission" date="2025-05" db="UniProtKB">
        <authorList>
            <consortium name="RefSeq"/>
        </authorList>
    </citation>
    <scope>IDENTIFICATION</scope>
    <source>
        <tissue evidence="11 12">Liver</tissue>
    </source>
</reference>
<dbReference type="InterPro" id="IPR002048">
    <property type="entry name" value="EF_hand_dom"/>
</dbReference>
<name>A0ABM2WEM4_MESAU</name>
<evidence type="ECO:0000313" key="11">
    <source>
        <dbReference type="RefSeq" id="XP_040586857.1"/>
    </source>
</evidence>
<proteinExistence type="inferred from homology"/>
<dbReference type="PANTHER" id="PTHR10183">
    <property type="entry name" value="CALPAIN"/>
    <property type="match status" value="1"/>
</dbReference>
<keyword evidence="4 6" id="KW-0378">Hydrolase</keyword>
<evidence type="ECO:0000256" key="3">
    <source>
        <dbReference type="ARBA" id="ARBA00022737"/>
    </source>
</evidence>
<keyword evidence="2 6" id="KW-0645">Protease</keyword>
<feature type="active site" evidence="6">
    <location>
        <position position="268"/>
    </location>
</feature>
<evidence type="ECO:0000313" key="12">
    <source>
        <dbReference type="RefSeq" id="XP_040586858.1"/>
    </source>
</evidence>
<dbReference type="InterPro" id="IPR022683">
    <property type="entry name" value="Calpain_III"/>
</dbReference>
<dbReference type="PROSITE" id="PS50222">
    <property type="entry name" value="EF_HAND_2"/>
    <property type="match status" value="1"/>
</dbReference>
<dbReference type="PROSITE" id="PS00139">
    <property type="entry name" value="THIOL_PROTEASE_CYS"/>
    <property type="match status" value="1"/>
</dbReference>
<comment type="similarity">
    <text evidence="1">Belongs to the peptidase C2 family.</text>
</comment>
<evidence type="ECO:0000259" key="9">
    <source>
        <dbReference type="PROSITE" id="PS50222"/>
    </source>
</evidence>
<keyword evidence="5 6" id="KW-0788">Thiol protease</keyword>
<keyword evidence="10" id="KW-1185">Reference proteome</keyword>
<dbReference type="PRINTS" id="PR00704">
    <property type="entry name" value="CALPAIN"/>
</dbReference>
<dbReference type="PANTHER" id="PTHR10183:SF333">
    <property type="entry name" value="CALPAIN-13"/>
    <property type="match status" value="1"/>
</dbReference>
<dbReference type="InterPro" id="IPR001300">
    <property type="entry name" value="Peptidase_C2_calpain_cat"/>
</dbReference>
<dbReference type="InterPro" id="IPR022682">
    <property type="entry name" value="Calpain_domain_III"/>
</dbReference>
<dbReference type="Pfam" id="PF00648">
    <property type="entry name" value="Peptidase_C2"/>
    <property type="match status" value="1"/>
</dbReference>
<dbReference type="InterPro" id="IPR038765">
    <property type="entry name" value="Papain-like_cys_pep_sf"/>
</dbReference>
<dbReference type="Proteomes" id="UP000886700">
    <property type="component" value="Unplaced"/>
</dbReference>
<dbReference type="Pfam" id="PF01067">
    <property type="entry name" value="Calpain_III"/>
    <property type="match status" value="1"/>
</dbReference>
<feature type="active site" evidence="6">
    <location>
        <position position="292"/>
    </location>
</feature>
<dbReference type="InterPro" id="IPR054069">
    <property type="entry name" value="CAPN3/13-like_C_EFh"/>
</dbReference>
<evidence type="ECO:0000256" key="7">
    <source>
        <dbReference type="SAM" id="MobiDB-lite"/>
    </source>
</evidence>
<evidence type="ECO:0000259" key="8">
    <source>
        <dbReference type="PROSITE" id="PS50203"/>
    </source>
</evidence>
<dbReference type="SMART" id="SM00230">
    <property type="entry name" value="CysPc"/>
    <property type="match status" value="1"/>
</dbReference>
<keyword evidence="3" id="KW-0677">Repeat</keyword>
<dbReference type="CDD" id="cd16195">
    <property type="entry name" value="EFh_PEF_CAPN13_14"/>
    <property type="match status" value="1"/>
</dbReference>
<evidence type="ECO:0000256" key="1">
    <source>
        <dbReference type="ARBA" id="ARBA00007623"/>
    </source>
</evidence>
<dbReference type="RefSeq" id="XP_040586858.1">
    <property type="nucleotide sequence ID" value="XM_040730924.1"/>
</dbReference>
<dbReference type="PROSITE" id="PS50203">
    <property type="entry name" value="CALPAIN_CAT"/>
    <property type="match status" value="1"/>
</dbReference>
<dbReference type="RefSeq" id="XP_040586857.1">
    <property type="nucleotide sequence ID" value="XM_040730923.1"/>
</dbReference>
<dbReference type="GeneID" id="101826621"/>
<dbReference type="Pfam" id="PF21875">
    <property type="entry name" value="CAPN13-like_C_EFh"/>
    <property type="match status" value="2"/>
</dbReference>